<evidence type="ECO:0000313" key="1">
    <source>
        <dbReference type="EMBL" id="TCS37933.1"/>
    </source>
</evidence>
<protein>
    <submittedName>
        <fullName evidence="1">Uncharacterized protein</fullName>
    </submittedName>
</protein>
<accession>A0A4R3HZ19</accession>
<comment type="caution">
    <text evidence="1">The sequence shown here is derived from an EMBL/GenBank/DDBJ whole genome shotgun (WGS) entry which is preliminary data.</text>
</comment>
<sequence length="81" mass="8575">MAIFDAIAAKGNDSDVSPAKMVELFERAAIGLSEDPGEKVPFRAAGKSTAASMDELLAQFDIKTHGGEVMACNPVGKEKYE</sequence>
<organism evidence="1 2">
    <name type="scientific">Paucimonas lemoignei</name>
    <name type="common">Pseudomonas lemoignei</name>
    <dbReference type="NCBI Taxonomy" id="29443"/>
    <lineage>
        <taxon>Bacteria</taxon>
        <taxon>Pseudomonadati</taxon>
        <taxon>Pseudomonadota</taxon>
        <taxon>Betaproteobacteria</taxon>
        <taxon>Burkholderiales</taxon>
        <taxon>Burkholderiaceae</taxon>
        <taxon>Paucimonas</taxon>
    </lineage>
</organism>
<dbReference type="AlphaFoldDB" id="A0A4R3HZ19"/>
<evidence type="ECO:0000313" key="2">
    <source>
        <dbReference type="Proteomes" id="UP000295382"/>
    </source>
</evidence>
<keyword evidence="2" id="KW-1185">Reference proteome</keyword>
<proteinExistence type="predicted"/>
<gene>
    <name evidence="1" type="ORF">EDC30_103225</name>
</gene>
<name>A0A4R3HZ19_PAULE</name>
<reference evidence="1 2" key="1">
    <citation type="submission" date="2019-03" db="EMBL/GenBank/DDBJ databases">
        <title>Genomic Encyclopedia of Type Strains, Phase IV (KMG-IV): sequencing the most valuable type-strain genomes for metagenomic binning, comparative biology and taxonomic classification.</title>
        <authorList>
            <person name="Goeker M."/>
        </authorList>
    </citation>
    <scope>NUCLEOTIDE SEQUENCE [LARGE SCALE GENOMIC DNA]</scope>
    <source>
        <strain evidence="1 2">DSM 7445</strain>
    </source>
</reference>
<dbReference type="EMBL" id="SLZQ01000003">
    <property type="protein sequence ID" value="TCS37933.1"/>
    <property type="molecule type" value="Genomic_DNA"/>
</dbReference>
<dbReference type="Proteomes" id="UP000295382">
    <property type="component" value="Unassembled WGS sequence"/>
</dbReference>